<accession>A0A0K2TDC3</accession>
<name>A0A0K2TDC3_LEPSM</name>
<proteinExistence type="predicted"/>
<keyword evidence="1" id="KW-1133">Transmembrane helix</keyword>
<sequence length="87" mass="10238">MTGNFDLYIFVSNNFTSCRFCRMTFFAVFSCFYIMGSNFTVSFYRCISAILLDWFEDCIPNQSFIIHPFPSFFIIGPVFLTLDKLIF</sequence>
<feature type="transmembrane region" description="Helical" evidence="1">
    <location>
        <begin position="20"/>
        <end position="44"/>
    </location>
</feature>
<feature type="transmembrane region" description="Helical" evidence="1">
    <location>
        <begin position="64"/>
        <end position="82"/>
    </location>
</feature>
<keyword evidence="1" id="KW-0472">Membrane</keyword>
<evidence type="ECO:0000256" key="1">
    <source>
        <dbReference type="SAM" id="Phobius"/>
    </source>
</evidence>
<dbReference type="EMBL" id="HACA01006226">
    <property type="protein sequence ID" value="CDW23587.1"/>
    <property type="molecule type" value="Transcribed_RNA"/>
</dbReference>
<organism evidence="2">
    <name type="scientific">Lepeophtheirus salmonis</name>
    <name type="common">Salmon louse</name>
    <name type="synonym">Caligus salmonis</name>
    <dbReference type="NCBI Taxonomy" id="72036"/>
    <lineage>
        <taxon>Eukaryota</taxon>
        <taxon>Metazoa</taxon>
        <taxon>Ecdysozoa</taxon>
        <taxon>Arthropoda</taxon>
        <taxon>Crustacea</taxon>
        <taxon>Multicrustacea</taxon>
        <taxon>Hexanauplia</taxon>
        <taxon>Copepoda</taxon>
        <taxon>Siphonostomatoida</taxon>
        <taxon>Caligidae</taxon>
        <taxon>Lepeophtheirus</taxon>
    </lineage>
</organism>
<dbReference type="AlphaFoldDB" id="A0A0K2TDC3"/>
<protein>
    <submittedName>
        <fullName evidence="2">Uncharacterized protein</fullName>
    </submittedName>
</protein>
<keyword evidence="1" id="KW-0812">Transmembrane</keyword>
<evidence type="ECO:0000313" key="2">
    <source>
        <dbReference type="EMBL" id="CDW23587.1"/>
    </source>
</evidence>
<reference evidence="2" key="1">
    <citation type="submission" date="2014-05" db="EMBL/GenBank/DDBJ databases">
        <authorList>
            <person name="Chronopoulou M."/>
        </authorList>
    </citation>
    <scope>NUCLEOTIDE SEQUENCE</scope>
    <source>
        <tissue evidence="2">Whole organism</tissue>
    </source>
</reference>